<feature type="non-terminal residue" evidence="1">
    <location>
        <position position="1"/>
    </location>
</feature>
<evidence type="ECO:0000313" key="2">
    <source>
        <dbReference type="Proteomes" id="UP001172721"/>
    </source>
</evidence>
<proteinExistence type="predicted"/>
<comment type="caution">
    <text evidence="1">The sequence shown here is derived from an EMBL/GenBank/DDBJ whole genome shotgun (WGS) entry which is preliminary data.</text>
</comment>
<dbReference type="Proteomes" id="UP001172721">
    <property type="component" value="Unassembled WGS sequence"/>
</dbReference>
<gene>
    <name evidence="1" type="ORF">QYB97_14940</name>
</gene>
<accession>A0ABT8HYC9</accession>
<organism evidence="1 2">
    <name type="scientific">Fictibacillus fluitans</name>
    <dbReference type="NCBI Taxonomy" id="3058422"/>
    <lineage>
        <taxon>Bacteria</taxon>
        <taxon>Bacillati</taxon>
        <taxon>Bacillota</taxon>
        <taxon>Bacilli</taxon>
        <taxon>Bacillales</taxon>
        <taxon>Fictibacillaceae</taxon>
        <taxon>Fictibacillus</taxon>
    </lineage>
</organism>
<sequence length="67" mass="7340">GASTYLTGASTYLTGASTYLVSSGPLFPLDKESSGSETSHEENGKFIFEESRILHYNQRLSEVLTYT</sequence>
<reference evidence="1" key="1">
    <citation type="submission" date="2023-07" db="EMBL/GenBank/DDBJ databases">
        <title>Fictibacillus sp. isolated from freshwater pond.</title>
        <authorList>
            <person name="Kirdat K."/>
            <person name="Bhat A."/>
            <person name="Mourya A."/>
            <person name="Yadav A."/>
        </authorList>
    </citation>
    <scope>NUCLEOTIDE SEQUENCE</scope>
    <source>
        <strain evidence="1">NE201</strain>
    </source>
</reference>
<keyword evidence="2" id="KW-1185">Reference proteome</keyword>
<name>A0ABT8HYC9_9BACL</name>
<protein>
    <submittedName>
        <fullName evidence="1">Uncharacterized protein</fullName>
    </submittedName>
</protein>
<evidence type="ECO:0000313" key="1">
    <source>
        <dbReference type="EMBL" id="MDN4525779.1"/>
    </source>
</evidence>
<dbReference type="RefSeq" id="WP_301166796.1">
    <property type="nucleotide sequence ID" value="NZ_JAUHTR010000007.1"/>
</dbReference>
<dbReference type="EMBL" id="JAUHTR010000007">
    <property type="protein sequence ID" value="MDN4525779.1"/>
    <property type="molecule type" value="Genomic_DNA"/>
</dbReference>